<organism evidence="1 2">
    <name type="scientific">Ligilactobacillus ceti DSM 22408</name>
    <dbReference type="NCBI Taxonomy" id="1122146"/>
    <lineage>
        <taxon>Bacteria</taxon>
        <taxon>Bacillati</taxon>
        <taxon>Bacillota</taxon>
        <taxon>Bacilli</taxon>
        <taxon>Lactobacillales</taxon>
        <taxon>Lactobacillaceae</taxon>
        <taxon>Ligilactobacillus</taxon>
    </lineage>
</organism>
<evidence type="ECO:0000313" key="2">
    <source>
        <dbReference type="Proteomes" id="UP000051500"/>
    </source>
</evidence>
<dbReference type="EMBL" id="JQBZ01000025">
    <property type="protein sequence ID" value="KRN88781.1"/>
    <property type="molecule type" value="Genomic_DNA"/>
</dbReference>
<keyword evidence="2" id="KW-1185">Reference proteome</keyword>
<comment type="caution">
    <text evidence="1">The sequence shown here is derived from an EMBL/GenBank/DDBJ whole genome shotgun (WGS) entry which is preliminary data.</text>
</comment>
<sequence length="68" mass="8076">MWQKLRGVLKMRNQWLDQQITQITTTENKAVMAAIRQYITELEDDNESLQVALEGSVWSPKRWNEKIN</sequence>
<accession>A0A0R2KRH1</accession>
<dbReference type="STRING" id="1122146.IV53_GL000749"/>
<gene>
    <name evidence="1" type="ORF">IV53_GL000749</name>
</gene>
<proteinExistence type="predicted"/>
<dbReference type="PATRIC" id="fig|1122146.4.peg.779"/>
<name>A0A0R2KRH1_9LACO</name>
<dbReference type="eggNOG" id="ENOG502ZTB4">
    <property type="taxonomic scope" value="Bacteria"/>
</dbReference>
<dbReference type="AlphaFoldDB" id="A0A0R2KRH1"/>
<dbReference type="Proteomes" id="UP000051500">
    <property type="component" value="Unassembled WGS sequence"/>
</dbReference>
<protein>
    <submittedName>
        <fullName evidence="1">Uncharacterized protein</fullName>
    </submittedName>
</protein>
<evidence type="ECO:0000313" key="1">
    <source>
        <dbReference type="EMBL" id="KRN88781.1"/>
    </source>
</evidence>
<reference evidence="1 2" key="1">
    <citation type="journal article" date="2015" name="Genome Announc.">
        <title>Expanding the biotechnology potential of lactobacilli through comparative genomics of 213 strains and associated genera.</title>
        <authorList>
            <person name="Sun Z."/>
            <person name="Harris H.M."/>
            <person name="McCann A."/>
            <person name="Guo C."/>
            <person name="Argimon S."/>
            <person name="Zhang W."/>
            <person name="Yang X."/>
            <person name="Jeffery I.B."/>
            <person name="Cooney J.C."/>
            <person name="Kagawa T.F."/>
            <person name="Liu W."/>
            <person name="Song Y."/>
            <person name="Salvetti E."/>
            <person name="Wrobel A."/>
            <person name="Rasinkangas P."/>
            <person name="Parkhill J."/>
            <person name="Rea M.C."/>
            <person name="O'Sullivan O."/>
            <person name="Ritari J."/>
            <person name="Douillard F.P."/>
            <person name="Paul Ross R."/>
            <person name="Yang R."/>
            <person name="Briner A.E."/>
            <person name="Felis G.E."/>
            <person name="de Vos W.M."/>
            <person name="Barrangou R."/>
            <person name="Klaenhammer T.R."/>
            <person name="Caufield P.W."/>
            <person name="Cui Y."/>
            <person name="Zhang H."/>
            <person name="O'Toole P.W."/>
        </authorList>
    </citation>
    <scope>NUCLEOTIDE SEQUENCE [LARGE SCALE GENOMIC DNA]</scope>
    <source>
        <strain evidence="1 2">DSM 22408</strain>
    </source>
</reference>